<dbReference type="Proteomes" id="UP001187203">
    <property type="component" value="Unassembled WGS sequence"/>
</dbReference>
<dbReference type="Gene3D" id="2.40.50.100">
    <property type="match status" value="1"/>
</dbReference>
<dbReference type="PANTHER" id="PTHR30386">
    <property type="entry name" value="MEMBRANE FUSION SUBUNIT OF EMRAB-TOLC MULTIDRUG EFFLUX PUMP"/>
    <property type="match status" value="1"/>
</dbReference>
<feature type="domain" description="Multidrug resistance protein MdtA-like barrel-sandwich hybrid" evidence="1">
    <location>
        <begin position="116"/>
        <end position="311"/>
    </location>
</feature>
<dbReference type="Pfam" id="PF25917">
    <property type="entry name" value="BSH_RND"/>
    <property type="match status" value="1"/>
</dbReference>
<evidence type="ECO:0000259" key="1">
    <source>
        <dbReference type="Pfam" id="PF25917"/>
    </source>
</evidence>
<accession>A0ABU3YKE6</accession>
<evidence type="ECO:0000313" key="2">
    <source>
        <dbReference type="EMBL" id="MDV4186340.1"/>
    </source>
</evidence>
<sequence>MAWQLSAEKAGLLKNGPRVLRTDEKMSWLRKKKEMDERSGTNVTALVAAPQEKVVAPGHSSAPPVVASAASLIVPVSAIVIALAAVVAAGANWDWWVARRAVQSTEDAAVYADISSISARVSGTIDLVSIDDYSHVKAGDLLFSIDPRPYEVALRASKAKLDAAQAQLGDNDTQRSFQLTQIDVALAQREAAKADEIQASKELERQTRLGIDGRASSIQTLEKATAAHERALASSKTARATVVAQQVKLDVLSKQREVLKANVDTAAADVAARELELGYANVRAPVDGVVARRNAQRGNYVSAGTSLISIVPLPQVYILANYKENQLGLVREGQAVDISVDLLPGAKLHGTVSRISPASGSTFALLPSDNATGNFTKVAQRLTVRIELDPNQPNFDRLRPGMSVITHISTKADHHA</sequence>
<name>A0ABU3YKE6_9HYPH</name>
<protein>
    <submittedName>
        <fullName evidence="2">HlyD family secretion protein</fullName>
    </submittedName>
</protein>
<dbReference type="Gene3D" id="1.10.287.470">
    <property type="entry name" value="Helix hairpin bin"/>
    <property type="match status" value="1"/>
</dbReference>
<dbReference type="EMBL" id="JAWJWI010000005">
    <property type="protein sequence ID" value="MDV4186340.1"/>
    <property type="molecule type" value="Genomic_DNA"/>
</dbReference>
<dbReference type="Gene3D" id="2.40.30.170">
    <property type="match status" value="1"/>
</dbReference>
<dbReference type="InterPro" id="IPR050739">
    <property type="entry name" value="MFP"/>
</dbReference>
<dbReference type="RefSeq" id="WP_245485184.1">
    <property type="nucleotide sequence ID" value="NZ_JAWJWH010000005.1"/>
</dbReference>
<dbReference type="SUPFAM" id="SSF111369">
    <property type="entry name" value="HlyD-like secretion proteins"/>
    <property type="match status" value="2"/>
</dbReference>
<reference evidence="3" key="1">
    <citation type="journal article" date="2023" name="Int. J. Mol. Sci.">
        <title>Genomic and Metabolic Characterization of Plant Growth-Promoting Rhizobacteria Isolated from Nodules of Clovers Grown in Non-Farmed Soil.</title>
        <authorList>
            <person name="Wojcik M."/>
            <person name="Koper P."/>
            <person name="Zebracki K."/>
            <person name="Marczak M."/>
            <person name="Mazur A."/>
        </authorList>
    </citation>
    <scope>NUCLEOTIDE SEQUENCE [LARGE SCALE GENOMIC DNA]</scope>
    <source>
        <strain evidence="3">KB12</strain>
    </source>
</reference>
<gene>
    <name evidence="2" type="ORF">R1523_12590</name>
</gene>
<dbReference type="PANTHER" id="PTHR30386:SF24">
    <property type="entry name" value="MULTIDRUG RESISTANCE EFFLUX PUMP"/>
    <property type="match status" value="1"/>
</dbReference>
<organism evidence="2 3">
    <name type="scientific">Rhizobium brockwellii</name>
    <dbReference type="NCBI Taxonomy" id="3019932"/>
    <lineage>
        <taxon>Bacteria</taxon>
        <taxon>Pseudomonadati</taxon>
        <taxon>Pseudomonadota</taxon>
        <taxon>Alphaproteobacteria</taxon>
        <taxon>Hyphomicrobiales</taxon>
        <taxon>Rhizobiaceae</taxon>
        <taxon>Rhizobium/Agrobacterium group</taxon>
        <taxon>Rhizobium</taxon>
    </lineage>
</organism>
<proteinExistence type="predicted"/>
<keyword evidence="3" id="KW-1185">Reference proteome</keyword>
<dbReference type="InterPro" id="IPR058625">
    <property type="entry name" value="MdtA-like_BSH"/>
</dbReference>
<evidence type="ECO:0000313" key="3">
    <source>
        <dbReference type="Proteomes" id="UP001187203"/>
    </source>
</evidence>
<comment type="caution">
    <text evidence="2">The sequence shown here is derived from an EMBL/GenBank/DDBJ whole genome shotgun (WGS) entry which is preliminary data.</text>
</comment>